<gene>
    <name evidence="2" type="ORF">EA658_04155</name>
</gene>
<organism evidence="2 3">
    <name type="scientific">Pseudoxanthomonas winnipegensis</name>
    <dbReference type="NCBI Taxonomy" id="2480810"/>
    <lineage>
        <taxon>Bacteria</taxon>
        <taxon>Pseudomonadati</taxon>
        <taxon>Pseudomonadota</taxon>
        <taxon>Gammaproteobacteria</taxon>
        <taxon>Lysobacterales</taxon>
        <taxon>Lysobacteraceae</taxon>
        <taxon>Pseudoxanthomonas</taxon>
    </lineage>
</organism>
<protein>
    <submittedName>
        <fullName evidence="2">Uncharacterized protein</fullName>
    </submittedName>
</protein>
<keyword evidence="3" id="KW-1185">Reference proteome</keyword>
<name>A0ABY1WJH1_9GAMM</name>
<dbReference type="EMBL" id="SHME01000001">
    <property type="protein sequence ID" value="TAA22776.1"/>
    <property type="molecule type" value="Genomic_DNA"/>
</dbReference>
<evidence type="ECO:0000256" key="1">
    <source>
        <dbReference type="SAM" id="MobiDB-lite"/>
    </source>
</evidence>
<sequence>MFEKTKPQLEQILELVALCPEKLQERCFELLLTAYLDSVKPRQMARETLAPKAEPAAGANPAQTPNSGNGIPDQIKTRFLSLAQRAKVSPDRAASLFDFELDPFNYHALAIPGSSTKQKLTNVALMLSLKTYLQTTNWQADWKEFRAMCLDHGCWDQANAGSYLKSDLFKAGAGASGIALAPAGIKAAEALLATLAGAEGEAG</sequence>
<feature type="region of interest" description="Disordered" evidence="1">
    <location>
        <begin position="49"/>
        <end position="71"/>
    </location>
</feature>
<proteinExistence type="predicted"/>
<evidence type="ECO:0000313" key="3">
    <source>
        <dbReference type="Proteomes" id="UP000293089"/>
    </source>
</evidence>
<evidence type="ECO:0000313" key="2">
    <source>
        <dbReference type="EMBL" id="TAA22776.1"/>
    </source>
</evidence>
<accession>A0ABY1WJH1</accession>
<comment type="caution">
    <text evidence="2">The sequence shown here is derived from an EMBL/GenBank/DDBJ whole genome shotgun (WGS) entry which is preliminary data.</text>
</comment>
<reference evidence="2 3" key="1">
    <citation type="submission" date="2019-02" db="EMBL/GenBank/DDBJ databases">
        <title>WGS of Pseudoxanthomonas species novum from clinical isolates.</title>
        <authorList>
            <person name="Bernier A.-M."/>
            <person name="Bernard K."/>
            <person name="Vachon A."/>
        </authorList>
    </citation>
    <scope>NUCLEOTIDE SEQUENCE [LARGE SCALE GENOMIC DNA]</scope>
    <source>
        <strain evidence="3">NML 170316</strain>
    </source>
</reference>
<dbReference type="Proteomes" id="UP000293089">
    <property type="component" value="Unassembled WGS sequence"/>
</dbReference>
<dbReference type="RefSeq" id="WP_130530341.1">
    <property type="nucleotide sequence ID" value="NZ_SHMD01000003.1"/>
</dbReference>